<keyword evidence="1" id="KW-0436">Ligase</keyword>
<keyword evidence="8" id="KW-1185">Reference proteome</keyword>
<dbReference type="GO" id="GO:0051730">
    <property type="term" value="F:GTP-dependent polyribonucleotide 5'-hydroxyl-kinase activity"/>
    <property type="evidence" value="ECO:0007669"/>
    <property type="project" value="InterPro"/>
</dbReference>
<dbReference type="InterPro" id="IPR015966">
    <property type="entry name" value="tRNA_lig_kin_fungi"/>
</dbReference>
<dbReference type="SUPFAM" id="SSF52540">
    <property type="entry name" value="P-loop containing nucleoside triphosphate hydrolases"/>
    <property type="match status" value="1"/>
</dbReference>
<dbReference type="InterPro" id="IPR027417">
    <property type="entry name" value="P-loop_NTPase"/>
</dbReference>
<dbReference type="GO" id="GO:0003972">
    <property type="term" value="F:RNA ligase (ATP) activity"/>
    <property type="evidence" value="ECO:0007669"/>
    <property type="project" value="UniProtKB-UniRule"/>
</dbReference>
<feature type="active site" description="N6-AMP-lysine intermediate" evidence="2">
    <location>
        <position position="126"/>
    </location>
</feature>
<dbReference type="PANTHER" id="PTHR32004:SF1">
    <property type="entry name" value="TRNA LIGASE"/>
    <property type="match status" value="1"/>
</dbReference>
<evidence type="ECO:0000259" key="4">
    <source>
        <dbReference type="Pfam" id="PF08302"/>
    </source>
</evidence>
<dbReference type="Gene3D" id="3.40.50.300">
    <property type="entry name" value="P-loop containing nucleotide triphosphate hydrolases"/>
    <property type="match status" value="1"/>
</dbReference>
<protein>
    <recommendedName>
        <fullName evidence="1">tRNA ligase</fullName>
        <ecNumber evidence="1">6.5.1.3</ecNumber>
    </recommendedName>
</protein>
<reference evidence="7 8" key="1">
    <citation type="submission" date="2015-03" db="EMBL/GenBank/DDBJ databases">
        <authorList>
            <person name="Radwan O."/>
            <person name="Al-Naeli F.A."/>
            <person name="Rendon G.A."/>
            <person name="Fields C."/>
        </authorList>
    </citation>
    <scope>NUCLEOTIDE SEQUENCE [LARGE SCALE GENOMIC DNA]</scope>
    <source>
        <strain evidence="7">CR-DP1</strain>
    </source>
</reference>
<evidence type="ECO:0000313" key="7">
    <source>
        <dbReference type="EMBL" id="KKA27169.1"/>
    </source>
</evidence>
<dbReference type="Pfam" id="PF09511">
    <property type="entry name" value="RNA_lig_T4_1"/>
    <property type="match status" value="1"/>
</dbReference>
<dbReference type="AlphaFoldDB" id="A0A0F4Z9L3"/>
<comment type="caution">
    <text evidence="7">The sequence shown here is derived from an EMBL/GenBank/DDBJ whole genome shotgun (WGS) entry which is preliminary data.</text>
</comment>
<organism evidence="7 8">
    <name type="scientific">Thielaviopsis punctulata</name>
    <dbReference type="NCBI Taxonomy" id="72032"/>
    <lineage>
        <taxon>Eukaryota</taxon>
        <taxon>Fungi</taxon>
        <taxon>Dikarya</taxon>
        <taxon>Ascomycota</taxon>
        <taxon>Pezizomycotina</taxon>
        <taxon>Sordariomycetes</taxon>
        <taxon>Hypocreomycetidae</taxon>
        <taxon>Microascales</taxon>
        <taxon>Ceratocystidaceae</taxon>
        <taxon>Thielaviopsis</taxon>
    </lineage>
</organism>
<dbReference type="EMBL" id="LAEV01001876">
    <property type="protein sequence ID" value="KKA27169.1"/>
    <property type="molecule type" value="Genomic_DNA"/>
</dbReference>
<dbReference type="OrthoDB" id="276239at2759"/>
<accession>A0A0F4Z9L3</accession>
<dbReference type="GO" id="GO:0006388">
    <property type="term" value="P:tRNA splicing, via endonucleolytic cleavage and ligation"/>
    <property type="evidence" value="ECO:0007669"/>
    <property type="project" value="UniProtKB-UniRule"/>
</dbReference>
<evidence type="ECO:0000256" key="1">
    <source>
        <dbReference type="PIRNR" id="PIRNR019634"/>
    </source>
</evidence>
<dbReference type="InterPro" id="IPR015965">
    <property type="entry name" value="tRNA_lig_PDEase"/>
</dbReference>
<comment type="catalytic activity">
    <reaction evidence="1">
        <text>ATP + (ribonucleotide)n-3'-hydroxyl + 5'-phospho-(ribonucleotide)m = (ribonucleotide)n+m + AMP + diphosphate.</text>
        <dbReference type="EC" id="6.5.1.3"/>
    </reaction>
</comment>
<feature type="domain" description="tRNA ligase kinase" evidence="5">
    <location>
        <begin position="410"/>
        <end position="567"/>
    </location>
</feature>
<sequence length="815" mass="91720">MSLAPPFAHQDPDRVEAMIAALEAGRKNNAGNSKKRGGGGFRKNAFTVENSPDGIQVFSWKLSDWDYKMPDLPTYARGLFTSMTRNGTPEISVRGYDKFFNIGEVPETKWENIQAQTRGPYELTLKENGCIIFISGLEDGSILVCSKHSTGPRGDNEISHSVAGENHLHRQLTKIGRNIQDLARELRARNATAVCELCDDEFEEHILQYGPEKAGLYLHGINLNLPEFSTYPSVLVQQFAEDWNFKKTDMLVMDDIDKVRSFLEGVAESGAYDGRDVEGFVIRCRRVSSSATATATATASSDSYSDWFFKYKFEEPYLMYRQWRECTKAIINGNKPRINKHKTITEKYLLYAKRRLARDPALAKNYAMNHGIISLREDFLAAENLRGLDAANLEPDQGPESFPEVTKDVVITAVATIGCGKTTIGLALTQLFGWAHVQNDNIYGSKRPPRFVAALKEELASKPAVFADRNNAQRHERKQLITDMRLTVDEPTLVALNFKHPPHSIEAIRSFTWDRVMSRGDNHQTIRAASETGKFMGVVNSFLSRFESVNPDEGPDAGFDLVIDLDPLAGSRANLEIVVRRLHESYPNLIKQIPSETELDAAFQYAIDYKPDVRYPCPDRSKKQAQQKQQQHKKPKMPVLEYMSVSVPAPLVMATLEKAFSQPDLPAEYSSLYSYLKQHKRVQSSFHVTLMHRMGAKENAELWKKYKALYEEQTEGKALGECGVILERVVFNDKIMAIVVRLHDTSDTWICTNKVAHVTVGTHDKSVKPKESNDLLAAWLEHGTGSVIREIHFEDRPEVKCGVYGVAQRVSGASM</sequence>
<dbReference type="GO" id="GO:0005524">
    <property type="term" value="F:ATP binding"/>
    <property type="evidence" value="ECO:0007669"/>
    <property type="project" value="UniProtKB-UniRule"/>
</dbReference>
<dbReference type="Pfam" id="PF08302">
    <property type="entry name" value="tRNA_lig_CPD"/>
    <property type="match status" value="1"/>
</dbReference>
<dbReference type="Pfam" id="PF08303">
    <property type="entry name" value="tRNA_lig_kinase"/>
    <property type="match status" value="1"/>
</dbReference>
<dbReference type="PIRSF" id="PIRSF019634">
    <property type="entry name" value="tRNA_lig_yeast"/>
    <property type="match status" value="1"/>
</dbReference>
<dbReference type="Proteomes" id="UP000033483">
    <property type="component" value="Unassembled WGS sequence"/>
</dbReference>
<name>A0A0F4Z9L3_9PEZI</name>
<evidence type="ECO:0000256" key="3">
    <source>
        <dbReference type="SAM" id="MobiDB-lite"/>
    </source>
</evidence>
<feature type="domain" description="tRNA ligase phosphodiesterase" evidence="4">
    <location>
        <begin position="570"/>
        <end position="806"/>
    </location>
</feature>
<comment type="similarity">
    <text evidence="1">Belongs to the TRL1 family.</text>
</comment>
<feature type="domain" description="T4 RNA ligase 1-like N-terminal" evidence="6">
    <location>
        <begin position="75"/>
        <end position="318"/>
    </location>
</feature>
<dbReference type="InterPro" id="IPR019039">
    <property type="entry name" value="T4-Rnl1-like_N"/>
</dbReference>
<feature type="region of interest" description="Disordered" evidence="3">
    <location>
        <begin position="616"/>
        <end position="636"/>
    </location>
</feature>
<dbReference type="PANTHER" id="PTHR32004">
    <property type="entry name" value="TRNA LIGASE"/>
    <property type="match status" value="1"/>
</dbReference>
<proteinExistence type="inferred from homology"/>
<dbReference type="GO" id="GO:0005634">
    <property type="term" value="C:nucleus"/>
    <property type="evidence" value="ECO:0007669"/>
    <property type="project" value="TreeGrafter"/>
</dbReference>
<evidence type="ECO:0000313" key="8">
    <source>
        <dbReference type="Proteomes" id="UP000033483"/>
    </source>
</evidence>
<gene>
    <name evidence="7" type="ORF">TD95_004301</name>
</gene>
<dbReference type="EC" id="6.5.1.3" evidence="1"/>
<evidence type="ECO:0000259" key="5">
    <source>
        <dbReference type="Pfam" id="PF08303"/>
    </source>
</evidence>
<keyword evidence="1" id="KW-0819">tRNA processing</keyword>
<dbReference type="GO" id="GO:0008081">
    <property type="term" value="F:phosphoric diester hydrolase activity"/>
    <property type="evidence" value="ECO:0007669"/>
    <property type="project" value="InterPro"/>
</dbReference>
<evidence type="ECO:0000256" key="2">
    <source>
        <dbReference type="PIRSR" id="PIRSR019634-50"/>
    </source>
</evidence>
<evidence type="ECO:0000259" key="6">
    <source>
        <dbReference type="Pfam" id="PF09511"/>
    </source>
</evidence>
<dbReference type="InterPro" id="IPR012387">
    <property type="entry name" value="Trl1_fun"/>
</dbReference>